<evidence type="ECO:0000256" key="3">
    <source>
        <dbReference type="ARBA" id="ARBA00022801"/>
    </source>
</evidence>
<dbReference type="Pfam" id="PF08386">
    <property type="entry name" value="Abhydrolase_4"/>
    <property type="match status" value="1"/>
</dbReference>
<comment type="similarity">
    <text evidence="1">Belongs to the peptidase S33 family.</text>
</comment>
<accession>A0A290ZGS1</accession>
<name>A0A290ZGS1_9PSEU</name>
<evidence type="ECO:0000259" key="6">
    <source>
        <dbReference type="Pfam" id="PF08386"/>
    </source>
</evidence>
<dbReference type="InterPro" id="IPR000073">
    <property type="entry name" value="AB_hydrolase_1"/>
</dbReference>
<evidence type="ECO:0000256" key="2">
    <source>
        <dbReference type="ARBA" id="ARBA00022729"/>
    </source>
</evidence>
<dbReference type="AlphaFoldDB" id="A0A290ZGS1"/>
<dbReference type="InterPro" id="IPR029058">
    <property type="entry name" value="AB_hydrolase_fold"/>
</dbReference>
<evidence type="ECO:0000259" key="5">
    <source>
        <dbReference type="Pfam" id="PF00561"/>
    </source>
</evidence>
<dbReference type="SUPFAM" id="SSF53474">
    <property type="entry name" value="alpha/beta-Hydrolases"/>
    <property type="match status" value="1"/>
</dbReference>
<feature type="domain" description="AB hydrolase-1" evidence="5">
    <location>
        <begin position="148"/>
        <end position="288"/>
    </location>
</feature>
<reference evidence="7" key="1">
    <citation type="submission" date="2017-09" db="EMBL/GenBank/DDBJ databases">
        <title>Complete Genome Sequence of ansamitocin-producing Bacterium Actinosynnema pretiosum X47.</title>
        <authorList>
            <person name="Cao G."/>
            <person name="Zong G."/>
            <person name="Zhong C."/>
            <person name="Fu J."/>
        </authorList>
    </citation>
    <scope>NUCLEOTIDE SEQUENCE [LARGE SCALE GENOMIC DNA]</scope>
    <source>
        <strain evidence="7">X47</strain>
    </source>
</reference>
<evidence type="ECO:0000256" key="4">
    <source>
        <dbReference type="SAM" id="MobiDB-lite"/>
    </source>
</evidence>
<gene>
    <name evidence="7" type="ORF">CNX65_14945</name>
</gene>
<keyword evidence="3 7" id="KW-0378">Hydrolase</keyword>
<dbReference type="InterPro" id="IPR051601">
    <property type="entry name" value="Serine_prot/Carboxylest_S33"/>
</dbReference>
<keyword evidence="2" id="KW-0732">Signal</keyword>
<dbReference type="Pfam" id="PF00561">
    <property type="entry name" value="Abhydrolase_1"/>
    <property type="match status" value="1"/>
</dbReference>
<dbReference type="EMBL" id="CP023445">
    <property type="protein sequence ID" value="ATE58179.1"/>
    <property type="molecule type" value="Genomic_DNA"/>
</dbReference>
<keyword evidence="8" id="KW-1185">Reference proteome</keyword>
<protein>
    <submittedName>
        <fullName evidence="7">Alpha/beta hydrolase</fullName>
    </submittedName>
</protein>
<dbReference type="Proteomes" id="UP000218505">
    <property type="component" value="Chromosome"/>
</dbReference>
<dbReference type="PANTHER" id="PTHR43248">
    <property type="entry name" value="2-SUCCINYL-6-HYDROXY-2,4-CYCLOHEXADIENE-1-CARBOXYLATE SYNTHASE"/>
    <property type="match status" value="1"/>
</dbReference>
<dbReference type="InterPro" id="IPR013595">
    <property type="entry name" value="Pept_S33_TAP-like_C"/>
</dbReference>
<proteinExistence type="inferred from homology"/>
<organism evidence="7 8">
    <name type="scientific">Actinosynnema pretiosum</name>
    <dbReference type="NCBI Taxonomy" id="42197"/>
    <lineage>
        <taxon>Bacteria</taxon>
        <taxon>Bacillati</taxon>
        <taxon>Actinomycetota</taxon>
        <taxon>Actinomycetes</taxon>
        <taxon>Pseudonocardiales</taxon>
        <taxon>Pseudonocardiaceae</taxon>
        <taxon>Actinosynnema</taxon>
    </lineage>
</organism>
<evidence type="ECO:0000256" key="1">
    <source>
        <dbReference type="ARBA" id="ARBA00010088"/>
    </source>
</evidence>
<dbReference type="KEGG" id="apre:CNX65_14945"/>
<evidence type="ECO:0000313" key="7">
    <source>
        <dbReference type="EMBL" id="ATE58179.1"/>
    </source>
</evidence>
<dbReference type="PANTHER" id="PTHR43248:SF29">
    <property type="entry name" value="TRIPEPTIDYL AMINOPEPTIDASE"/>
    <property type="match status" value="1"/>
</dbReference>
<dbReference type="GO" id="GO:0016787">
    <property type="term" value="F:hydrolase activity"/>
    <property type="evidence" value="ECO:0007669"/>
    <property type="project" value="UniProtKB-KW"/>
</dbReference>
<sequence length="548" mass="56206">MAVHATKGTTGTTPRGPPRVPLGRDAGSRCGGTFRGSAIPNVIGAGSTSPPTENPVRSRLLAATVTALAATALTTACDDAPEAAQPPPSPQVQPLALTPCTDLPDLPTAECGTITVPLDRANPGAGTTTVAFARVPRTDRSQPPLGTIVPNPGGPGTSTIDFAGPLYAQGLAPVLDRRDLLLVDPRGTGRSTPLTCDALADPALALAGLDERRAAIGECGEQLGDRSAQHSTTAVADDIDDIRAGLGIDELDLFGDSYGTFLMATYAQRHPERTASAVLSGAYSVTERTEGAMGAAALRRAITLVCERTRRCDGPTALADLAALATTLRATPSTVDVEVNGVKQQVPLDEWQLAGAVGKAFSSTPDPELQVGVAAAASAARTGDLAPIRALVSRYLTTEVATAAAGVRAYAVAADWAVSCHDYPEAFAGGDDDREAAHERGLAALDDADFAPFSARAWSTRGSYDSGACLKWPHAPSQGTPFEAGAPMPNAPVLVLSGDLDANTPVEAGRQAAAQFPNAEVVEIQGAGHTPSVSEGGMVRVLEFYAAR</sequence>
<feature type="domain" description="Peptidase S33 tripeptidyl aminopeptidase-like C-terminal" evidence="6">
    <location>
        <begin position="458"/>
        <end position="532"/>
    </location>
</feature>
<feature type="region of interest" description="Disordered" evidence="4">
    <location>
        <begin position="1"/>
        <end position="34"/>
    </location>
</feature>
<dbReference type="Gene3D" id="3.40.50.1820">
    <property type="entry name" value="alpha/beta hydrolase"/>
    <property type="match status" value="1"/>
</dbReference>
<evidence type="ECO:0000313" key="8">
    <source>
        <dbReference type="Proteomes" id="UP000218505"/>
    </source>
</evidence>